<feature type="chain" id="PRO_5046021933" description="DUF4148 domain-containing protein" evidence="1">
    <location>
        <begin position="24"/>
        <end position="148"/>
    </location>
</feature>
<evidence type="ECO:0008006" key="4">
    <source>
        <dbReference type="Google" id="ProtNLM"/>
    </source>
</evidence>
<keyword evidence="3" id="KW-1185">Reference proteome</keyword>
<dbReference type="NCBIfam" id="NF047450">
    <property type="entry name" value="post-PEP-CTERM_1"/>
    <property type="match status" value="1"/>
</dbReference>
<evidence type="ECO:0000313" key="2">
    <source>
        <dbReference type="EMBL" id="GAA5068139.1"/>
    </source>
</evidence>
<organism evidence="2 3">
    <name type="scientific">Lysobacter panacisoli</name>
    <dbReference type="NCBI Taxonomy" id="1255263"/>
    <lineage>
        <taxon>Bacteria</taxon>
        <taxon>Pseudomonadati</taxon>
        <taxon>Pseudomonadota</taxon>
        <taxon>Gammaproteobacteria</taxon>
        <taxon>Lysobacterales</taxon>
        <taxon>Lysobacteraceae</taxon>
        <taxon>Lysobacter</taxon>
    </lineage>
</organism>
<reference evidence="3" key="1">
    <citation type="journal article" date="2019" name="Int. J. Syst. Evol. Microbiol.">
        <title>The Global Catalogue of Microorganisms (GCM) 10K type strain sequencing project: providing services to taxonomists for standard genome sequencing and annotation.</title>
        <authorList>
            <consortium name="The Broad Institute Genomics Platform"/>
            <consortium name="The Broad Institute Genome Sequencing Center for Infectious Disease"/>
            <person name="Wu L."/>
            <person name="Ma J."/>
        </authorList>
    </citation>
    <scope>NUCLEOTIDE SEQUENCE [LARGE SCALE GENOMIC DNA]</scope>
    <source>
        <strain evidence="3">JCM 19212</strain>
    </source>
</reference>
<comment type="caution">
    <text evidence="2">The sequence shown here is derived from an EMBL/GenBank/DDBJ whole genome shotgun (WGS) entry which is preliminary data.</text>
</comment>
<accession>A0ABP9KZT0</accession>
<name>A0ABP9KZT0_9GAMM</name>
<protein>
    <recommendedName>
        <fullName evidence="4">DUF4148 domain-containing protein</fullName>
    </recommendedName>
</protein>
<gene>
    <name evidence="2" type="ORF">GCM10025759_03620</name>
</gene>
<keyword evidence="1" id="KW-0732">Signal</keyword>
<proteinExistence type="predicted"/>
<feature type="signal peptide" evidence="1">
    <location>
        <begin position="1"/>
        <end position="23"/>
    </location>
</feature>
<dbReference type="EMBL" id="BAABKY010000001">
    <property type="protein sequence ID" value="GAA5068139.1"/>
    <property type="molecule type" value="Genomic_DNA"/>
</dbReference>
<evidence type="ECO:0000313" key="3">
    <source>
        <dbReference type="Proteomes" id="UP001501083"/>
    </source>
</evidence>
<dbReference type="Proteomes" id="UP001501083">
    <property type="component" value="Unassembled WGS sequence"/>
</dbReference>
<sequence>MKRIGSALWLSGIALGLCFNAHAADAQSATHQVTYAGVKVGIDAETGQLRPLTASESAQLDQALTQGQHARVAPAMAKTFSAPTDAAAARATARRNAHGGVSVKVPESQMTSVVAHRDASGQIVVEHVGEAHADDTSHDTANNEELLK</sequence>
<evidence type="ECO:0000256" key="1">
    <source>
        <dbReference type="SAM" id="SignalP"/>
    </source>
</evidence>